<dbReference type="GO" id="GO:0016491">
    <property type="term" value="F:oxidoreductase activity"/>
    <property type="evidence" value="ECO:0007669"/>
    <property type="project" value="UniProtKB-KW"/>
</dbReference>
<feature type="region of interest" description="Disordered" evidence="10">
    <location>
        <begin position="1"/>
        <end position="41"/>
    </location>
</feature>
<evidence type="ECO:0000256" key="4">
    <source>
        <dbReference type="ARBA" id="ARBA00022719"/>
    </source>
</evidence>
<comment type="similarity">
    <text evidence="2">Belongs to the VKOR family.</text>
</comment>
<evidence type="ECO:0000256" key="9">
    <source>
        <dbReference type="ARBA" id="ARBA00023284"/>
    </source>
</evidence>
<feature type="domain" description="Vitamin K epoxide reductase" evidence="14">
    <location>
        <begin position="611"/>
        <end position="745"/>
    </location>
</feature>
<dbReference type="Proteomes" id="UP001139311">
    <property type="component" value="Unassembled WGS sequence"/>
</dbReference>
<keyword evidence="8" id="KW-1015">Disulfide bond</keyword>
<keyword evidence="9" id="KW-0676">Redox-active center</keyword>
<dbReference type="InterPro" id="IPR005530">
    <property type="entry name" value="SPW"/>
</dbReference>
<evidence type="ECO:0000259" key="13">
    <source>
        <dbReference type="Pfam" id="PF03779"/>
    </source>
</evidence>
<dbReference type="InterPro" id="IPR038354">
    <property type="entry name" value="VKOR_sf"/>
</dbReference>
<feature type="domain" description="SPW repeat-containing integral membrane" evidence="13">
    <location>
        <begin position="805"/>
        <end position="898"/>
    </location>
</feature>
<feature type="transmembrane region" description="Helical" evidence="11">
    <location>
        <begin position="699"/>
        <end position="719"/>
    </location>
</feature>
<dbReference type="CDD" id="cd12919">
    <property type="entry name" value="VKOR_2"/>
    <property type="match status" value="1"/>
</dbReference>
<comment type="caution">
    <text evidence="15">The sequence shown here is derived from an EMBL/GenBank/DDBJ whole genome shotgun (WGS) entry which is preliminary data.</text>
</comment>
<dbReference type="Pfam" id="PF07884">
    <property type="entry name" value="VKOR"/>
    <property type="match status" value="1"/>
</dbReference>
<comment type="subcellular location">
    <subcellularLocation>
        <location evidence="1">Membrane</location>
        <topology evidence="1">Multi-pass membrane protein</topology>
    </subcellularLocation>
</comment>
<feature type="transmembrane region" description="Helical" evidence="11">
    <location>
        <begin position="566"/>
        <end position="589"/>
    </location>
</feature>
<name>A0A9X1IEM9_9PROT</name>
<dbReference type="GO" id="GO:0048038">
    <property type="term" value="F:quinone binding"/>
    <property type="evidence" value="ECO:0007669"/>
    <property type="project" value="UniProtKB-KW"/>
</dbReference>
<dbReference type="InterPro" id="IPR012932">
    <property type="entry name" value="VKOR"/>
</dbReference>
<evidence type="ECO:0000256" key="8">
    <source>
        <dbReference type="ARBA" id="ARBA00023157"/>
    </source>
</evidence>
<dbReference type="InterPro" id="IPR036291">
    <property type="entry name" value="NAD(P)-bd_dom_sf"/>
</dbReference>
<feature type="transmembrane region" description="Helical" evidence="11">
    <location>
        <begin position="836"/>
        <end position="853"/>
    </location>
</feature>
<feature type="domain" description="SPW repeat-containing integral membrane" evidence="13">
    <location>
        <begin position="506"/>
        <end position="575"/>
    </location>
</feature>
<dbReference type="RefSeq" id="WP_226609362.1">
    <property type="nucleotide sequence ID" value="NZ_JAJAQI010000022.1"/>
</dbReference>
<dbReference type="InterPro" id="IPR001509">
    <property type="entry name" value="Epimerase_deHydtase"/>
</dbReference>
<feature type="compositionally biased region" description="Polar residues" evidence="10">
    <location>
        <begin position="30"/>
        <end position="41"/>
    </location>
</feature>
<evidence type="ECO:0000259" key="12">
    <source>
        <dbReference type="Pfam" id="PF01370"/>
    </source>
</evidence>
<dbReference type="Pfam" id="PF01370">
    <property type="entry name" value="Epimerase"/>
    <property type="match status" value="1"/>
</dbReference>
<evidence type="ECO:0000256" key="1">
    <source>
        <dbReference type="ARBA" id="ARBA00004141"/>
    </source>
</evidence>
<evidence type="ECO:0000256" key="2">
    <source>
        <dbReference type="ARBA" id="ARBA00006214"/>
    </source>
</evidence>
<keyword evidence="5 11" id="KW-1133">Transmembrane helix</keyword>
<evidence type="ECO:0000259" key="14">
    <source>
        <dbReference type="Pfam" id="PF07884"/>
    </source>
</evidence>
<evidence type="ECO:0000256" key="6">
    <source>
        <dbReference type="ARBA" id="ARBA00023002"/>
    </source>
</evidence>
<feature type="transmembrane region" description="Helical" evidence="11">
    <location>
        <begin position="731"/>
        <end position="758"/>
    </location>
</feature>
<accession>A0A9X1IEM9</accession>
<evidence type="ECO:0000256" key="5">
    <source>
        <dbReference type="ARBA" id="ARBA00022989"/>
    </source>
</evidence>
<feature type="domain" description="NAD-dependent epimerase/dehydratase" evidence="12">
    <location>
        <begin position="40"/>
        <end position="265"/>
    </location>
</feature>
<dbReference type="EMBL" id="JAJAQI010000022">
    <property type="protein sequence ID" value="MCB4823092.1"/>
    <property type="molecule type" value="Genomic_DNA"/>
</dbReference>
<evidence type="ECO:0000256" key="11">
    <source>
        <dbReference type="SAM" id="Phobius"/>
    </source>
</evidence>
<keyword evidence="7 11" id="KW-0472">Membrane</keyword>
<evidence type="ECO:0000256" key="10">
    <source>
        <dbReference type="SAM" id="MobiDB-lite"/>
    </source>
</evidence>
<keyword evidence="4" id="KW-0874">Quinone</keyword>
<feature type="transmembrane region" description="Helical" evidence="11">
    <location>
        <begin position="537"/>
        <end position="554"/>
    </location>
</feature>
<reference evidence="15" key="1">
    <citation type="submission" date="2021-10" db="EMBL/GenBank/DDBJ databases">
        <title>Roseicella aerolatum sp. nov., isolated from aerosols of e-waste dismantling site.</title>
        <authorList>
            <person name="Qin T."/>
        </authorList>
    </citation>
    <scope>NUCLEOTIDE SEQUENCE</scope>
    <source>
        <strain evidence="15">GB24</strain>
    </source>
</reference>
<feature type="transmembrane region" description="Helical" evidence="11">
    <location>
        <begin position="880"/>
        <end position="898"/>
    </location>
</feature>
<sequence length="916" mass="98803">MSATDRGGAEPAWRRIVGGIGRRPGENSRMPGSSPQSGPVLITGSSGFIGSALIGRLADSGLALVGLDRAGPPDPPAPAHAVDFDLGSDEGVKAALEEVRRRFGTRIASVVHLAAYYDVSGEPNPLYDKITVEGTRRLIDALQAFEVEQFIYASTMLVHKPTDRPDERINEASRIEPSWAYPESKVRTEALLRERHGQVPVVFLRIAGVYDDLGHSPFIAEQVARIYEHRLAAHVYPGMLCAGQSFLHRDDLTDVIARLIERRRDLPPELPLLVGEPEALGYAEVQNIIGETLHGEDWTTVRVPKTLALAGVWLQNEVLGGDEFVKPWMVEQSSDHYILDISRARSLLGWEPKRSLRDTLPRIVAALKRDPVGWYKANKLNPALVAWYGQRPSPGAPETTEAEGSPAAARGGPMDHATMDHAAMGHAGKADAGHGAMAGMGGHDHMAAMEADARRTRWAHFANIGLGLWLAASPLVYDAVTEETVGAAVRAVTQERGLPSVEWRAAALMASDVASGLLIALFGALSLPKRTAWFAQWANAGIGIWLLFAPLLLWSPSAAQYNNDLLVGALVIAFAVLVPMMPGMSMAGMMDPKVIPPGWTYCPSTGAQRLPIAAMGLIGLLISRMLTAYQLGHVDFVWEPFFAGDPADPRNGTAEIITSSVSKAWPIPDAGLGAVSYMLEILMAVMGTRARWRTMPWMVTFFGILVIPLGVVSIYFIIIQPIMIGTWSTPALIAALAMLIMIPFALDEVIAMGQFLYWSHCRGKPLLRTFFKGDAVDGGQEDTSDALASWPAFWADTTRGITLPWTLAVSIAIGAFLMLTRLVFGTSGSMANSDHVVGALAITVAIIATAEVARPLRLVNALFGAWLAAAPWLLDGVASPVAAWASVAMGLALVALSLPRGRRTSEHYAGWDRYVV</sequence>
<dbReference type="GO" id="GO:0016020">
    <property type="term" value="C:membrane"/>
    <property type="evidence" value="ECO:0007669"/>
    <property type="project" value="UniProtKB-SubCell"/>
</dbReference>
<dbReference type="Gene3D" id="3.40.50.720">
    <property type="entry name" value="NAD(P)-binding Rossmann-like Domain"/>
    <property type="match status" value="1"/>
</dbReference>
<evidence type="ECO:0000313" key="15">
    <source>
        <dbReference type="EMBL" id="MCB4823092.1"/>
    </source>
</evidence>
<keyword evidence="16" id="KW-1185">Reference proteome</keyword>
<evidence type="ECO:0000256" key="7">
    <source>
        <dbReference type="ARBA" id="ARBA00023136"/>
    </source>
</evidence>
<organism evidence="15 16">
    <name type="scientific">Roseicella aerolata</name>
    <dbReference type="NCBI Taxonomy" id="2883479"/>
    <lineage>
        <taxon>Bacteria</taxon>
        <taxon>Pseudomonadati</taxon>
        <taxon>Pseudomonadota</taxon>
        <taxon>Alphaproteobacteria</taxon>
        <taxon>Acetobacterales</taxon>
        <taxon>Roseomonadaceae</taxon>
        <taxon>Roseicella</taxon>
    </lineage>
</organism>
<feature type="transmembrane region" description="Helical" evidence="11">
    <location>
        <begin position="503"/>
        <end position="525"/>
    </location>
</feature>
<evidence type="ECO:0000313" key="16">
    <source>
        <dbReference type="Proteomes" id="UP001139311"/>
    </source>
</evidence>
<dbReference type="AlphaFoldDB" id="A0A9X1IEM9"/>
<dbReference type="PANTHER" id="PTHR43245">
    <property type="entry name" value="BIFUNCTIONAL POLYMYXIN RESISTANCE PROTEIN ARNA"/>
    <property type="match status" value="1"/>
</dbReference>
<dbReference type="Gene3D" id="1.20.1440.130">
    <property type="entry name" value="VKOR domain"/>
    <property type="match status" value="1"/>
</dbReference>
<keyword evidence="3 11" id="KW-0812">Transmembrane</keyword>
<dbReference type="InterPro" id="IPR050177">
    <property type="entry name" value="Lipid_A_modif_metabolic_enz"/>
</dbReference>
<feature type="transmembrane region" description="Helical" evidence="11">
    <location>
        <begin position="803"/>
        <end position="824"/>
    </location>
</feature>
<feature type="region of interest" description="Disordered" evidence="10">
    <location>
        <begin position="391"/>
        <end position="415"/>
    </location>
</feature>
<dbReference type="SUPFAM" id="SSF51735">
    <property type="entry name" value="NAD(P)-binding Rossmann-fold domains"/>
    <property type="match status" value="1"/>
</dbReference>
<protein>
    <submittedName>
        <fullName evidence="15">NAD-dependent epimerase/dehydratase family protein</fullName>
    </submittedName>
</protein>
<feature type="transmembrane region" description="Helical" evidence="11">
    <location>
        <begin position="610"/>
        <end position="631"/>
    </location>
</feature>
<proteinExistence type="inferred from homology"/>
<evidence type="ECO:0000256" key="3">
    <source>
        <dbReference type="ARBA" id="ARBA00022692"/>
    </source>
</evidence>
<keyword evidence="6" id="KW-0560">Oxidoreductase</keyword>
<dbReference type="Pfam" id="PF03779">
    <property type="entry name" value="SPW"/>
    <property type="match status" value="2"/>
</dbReference>
<gene>
    <name evidence="15" type="ORF">LHA35_15260</name>
</gene>